<feature type="transmembrane region" description="Helical" evidence="2">
    <location>
        <begin position="759"/>
        <end position="779"/>
    </location>
</feature>
<sequence length="788" mass="81348">MSRIQKISRSAAAFGALVLALTLALSFSLSANGNAHADAKPTGEIKGISQIQNPTYNGAPQQGYGGTPYCTYRDGAGTDQTYTGPFIATYTGTVYPNTAYEHSYGPTTEAPAQTGSYQVELSLPDSAPCTAAPSARSFTIERAALSATVSPSDENATRPYDYSETPTFTDIKLTAFTGLAPTDEGQVDITTTGDALDAGGHVPDGNVATKNGTPTGKPFKATSVSYNNPTSCNYDLQTPPGTYNVSGEVMIVKMPMPDINEATKHEVWNEYGASYSMPVYSIPKGSTSATYTIITDMTETQGLYKAEIVYLNGVAYLKVYANGKGDDAYDAVTVRMSALENHEDFNVTLHVQYFRETVKAIEGVTALPSPVEYDGQPHAGFEGTPTAYYLYNGNRVDYGTLPGETFSISYTGTAADGTRYDSTTPPTNAGTYQVTIAISPGHVCKGSTAFDFTIDKAPAFATIHADAQLQPSGVATIDLASVPGLPGDLGSGPAYAVKSFTSEGLADASVDASGTLALTAKADALDSATDTVTVELSAIGNYENSTAEVTVRYARADGVVTGPTAATGLVYDGAPQAGYTGAPTAVYTPAGTTSPLSYNGPFDISYTGTAADGTAYGPTSAPPTAAGIYRATFALPQNAPCTGEPLVLNFAIDKASLVFRALDASMTAGDSLPSLGYAAEGLAGSDRVVQEPRLSVAGDTTAAGSLVIAIDGGIVDNQANYNVSYAGGTLTVNAAPKPDPKPLPKPEAKPALAATGDSALTELLVCVAGAAALAIGIAAGRRRRAKRD</sequence>
<evidence type="ECO:0000313" key="5">
    <source>
        <dbReference type="EMBL" id="MSA94380.1"/>
    </source>
</evidence>
<feature type="chain" id="PRO_5038919145" description="MBG domain-containing protein" evidence="3">
    <location>
        <begin position="32"/>
        <end position="788"/>
    </location>
</feature>
<organism evidence="5 6">
    <name type="scientific">Gordonibacter urolithinfaciens</name>
    <dbReference type="NCBI Taxonomy" id="1335613"/>
    <lineage>
        <taxon>Bacteria</taxon>
        <taxon>Bacillati</taxon>
        <taxon>Actinomycetota</taxon>
        <taxon>Coriobacteriia</taxon>
        <taxon>Eggerthellales</taxon>
        <taxon>Eggerthellaceae</taxon>
        <taxon>Gordonibacter</taxon>
    </lineage>
</organism>
<reference evidence="5 6" key="1">
    <citation type="journal article" date="2019" name="Nat. Med.">
        <title>A library of human gut bacterial isolates paired with longitudinal multiomics data enables mechanistic microbiome research.</title>
        <authorList>
            <person name="Poyet M."/>
            <person name="Groussin M."/>
            <person name="Gibbons S.M."/>
            <person name="Avila-Pacheco J."/>
            <person name="Jiang X."/>
            <person name="Kearney S.M."/>
            <person name="Perrotta A.R."/>
            <person name="Berdy B."/>
            <person name="Zhao S."/>
            <person name="Lieberman T.D."/>
            <person name="Swanson P.K."/>
            <person name="Smith M."/>
            <person name="Roesemann S."/>
            <person name="Alexander J.E."/>
            <person name="Rich S.A."/>
            <person name="Livny J."/>
            <person name="Vlamakis H."/>
            <person name="Clish C."/>
            <person name="Bullock K."/>
            <person name="Deik A."/>
            <person name="Scott J."/>
            <person name="Pierce K.A."/>
            <person name="Xavier R.J."/>
            <person name="Alm E.J."/>
        </authorList>
    </citation>
    <scope>NUCLEOTIDE SEQUENCE [LARGE SCALE GENOMIC DNA]</scope>
    <source>
        <strain evidence="5 6">BIOML-A1</strain>
    </source>
</reference>
<comment type="caution">
    <text evidence="5">The sequence shown here is derived from an EMBL/GenBank/DDBJ whole genome shotgun (WGS) entry which is preliminary data.</text>
</comment>
<dbReference type="InterPro" id="IPR041286">
    <property type="entry name" value="MBG_2"/>
</dbReference>
<proteinExistence type="predicted"/>
<evidence type="ECO:0000256" key="3">
    <source>
        <dbReference type="SAM" id="SignalP"/>
    </source>
</evidence>
<evidence type="ECO:0000256" key="2">
    <source>
        <dbReference type="SAM" id="Phobius"/>
    </source>
</evidence>
<dbReference type="EMBL" id="WKZA01000013">
    <property type="protein sequence ID" value="MSA94380.1"/>
    <property type="molecule type" value="Genomic_DNA"/>
</dbReference>
<dbReference type="Pfam" id="PF18676">
    <property type="entry name" value="MBG_2"/>
    <property type="match status" value="1"/>
</dbReference>
<keyword evidence="2" id="KW-0472">Membrane</keyword>
<name>A0A7K0IA38_9ACTN</name>
<feature type="region of interest" description="Disordered" evidence="1">
    <location>
        <begin position="197"/>
        <end position="216"/>
    </location>
</feature>
<evidence type="ECO:0000259" key="4">
    <source>
        <dbReference type="Pfam" id="PF18676"/>
    </source>
</evidence>
<protein>
    <recommendedName>
        <fullName evidence="4">MBG domain-containing protein</fullName>
    </recommendedName>
</protein>
<evidence type="ECO:0000313" key="6">
    <source>
        <dbReference type="Proteomes" id="UP000462865"/>
    </source>
</evidence>
<evidence type="ECO:0000256" key="1">
    <source>
        <dbReference type="SAM" id="MobiDB-lite"/>
    </source>
</evidence>
<accession>A0A7K0IA38</accession>
<feature type="signal peptide" evidence="3">
    <location>
        <begin position="1"/>
        <end position="31"/>
    </location>
</feature>
<keyword evidence="3" id="KW-0732">Signal</keyword>
<dbReference type="Proteomes" id="UP000462865">
    <property type="component" value="Unassembled WGS sequence"/>
</dbReference>
<feature type="domain" description="MBG" evidence="4">
    <location>
        <begin position="660"/>
        <end position="731"/>
    </location>
</feature>
<gene>
    <name evidence="5" type="ORF">GKG38_04755</name>
</gene>
<dbReference type="AlphaFoldDB" id="A0A7K0IA38"/>
<dbReference type="RefSeq" id="WP_096227715.1">
    <property type="nucleotide sequence ID" value="NZ_CP168029.1"/>
</dbReference>
<keyword evidence="2" id="KW-1133">Transmembrane helix</keyword>
<keyword evidence="2" id="KW-0812">Transmembrane</keyword>